<evidence type="ECO:0000313" key="8">
    <source>
        <dbReference type="Proteomes" id="UP000234331"/>
    </source>
</evidence>
<name>A0A2I2KVL0_9ACTN</name>
<dbReference type="SUPFAM" id="SSF48498">
    <property type="entry name" value="Tetracyclin repressor-like, C-terminal domain"/>
    <property type="match status" value="1"/>
</dbReference>
<dbReference type="SUPFAM" id="SSF46689">
    <property type="entry name" value="Homeodomain-like"/>
    <property type="match status" value="1"/>
</dbReference>
<evidence type="ECO:0000256" key="2">
    <source>
        <dbReference type="ARBA" id="ARBA00023125"/>
    </source>
</evidence>
<dbReference type="GO" id="GO:0003700">
    <property type="term" value="F:DNA-binding transcription factor activity"/>
    <property type="evidence" value="ECO:0007669"/>
    <property type="project" value="TreeGrafter"/>
</dbReference>
<dbReference type="Pfam" id="PF00440">
    <property type="entry name" value="TetR_N"/>
    <property type="match status" value="1"/>
</dbReference>
<dbReference type="OrthoDB" id="3190535at2"/>
<sequence>MQEGEWRTVTDRLPQSPPAAPPCSPTAQRVLTEAARLFAQRGFTTTTTRDIAAAVGIRQPSLYKHFGSKEAILAALFDRTSIRMAAVVDQLAPLPHGPAVRLYRWLHELGDLMLTTPFVVTALLRTRELADPVFAPQQREVLAGRRYCADLIAGAVADGVFRAVDPAHTSRLVFGVLDAAAVVRSSPSMGIDEVLEFTFRALLADTEALTAIRAEALSITLTH</sequence>
<dbReference type="PRINTS" id="PR00455">
    <property type="entry name" value="HTHTETR"/>
</dbReference>
<evidence type="ECO:0000256" key="4">
    <source>
        <dbReference type="PROSITE-ProRule" id="PRU00335"/>
    </source>
</evidence>
<accession>A0A2I2KVL0</accession>
<dbReference type="PANTHER" id="PTHR30055">
    <property type="entry name" value="HTH-TYPE TRANSCRIPTIONAL REGULATOR RUTR"/>
    <property type="match status" value="1"/>
</dbReference>
<feature type="DNA-binding region" description="H-T-H motif" evidence="4">
    <location>
        <begin position="47"/>
        <end position="66"/>
    </location>
</feature>
<feature type="region of interest" description="Disordered" evidence="5">
    <location>
        <begin position="1"/>
        <end position="25"/>
    </location>
</feature>
<dbReference type="Proteomes" id="UP000234331">
    <property type="component" value="Unassembled WGS sequence"/>
</dbReference>
<feature type="compositionally biased region" description="Pro residues" evidence="5">
    <location>
        <begin position="15"/>
        <end position="24"/>
    </location>
</feature>
<dbReference type="InterPro" id="IPR050109">
    <property type="entry name" value="HTH-type_TetR-like_transc_reg"/>
</dbReference>
<dbReference type="EMBL" id="FZMO01000292">
    <property type="protein sequence ID" value="SNQ49688.1"/>
    <property type="molecule type" value="Genomic_DNA"/>
</dbReference>
<keyword evidence="2 4" id="KW-0238">DNA-binding</keyword>
<feature type="domain" description="HTH tetR-type" evidence="6">
    <location>
        <begin position="24"/>
        <end position="84"/>
    </location>
</feature>
<dbReference type="GO" id="GO:0000976">
    <property type="term" value="F:transcription cis-regulatory region binding"/>
    <property type="evidence" value="ECO:0007669"/>
    <property type="project" value="TreeGrafter"/>
</dbReference>
<dbReference type="InterPro" id="IPR009057">
    <property type="entry name" value="Homeodomain-like_sf"/>
</dbReference>
<evidence type="ECO:0000259" key="6">
    <source>
        <dbReference type="PROSITE" id="PS50977"/>
    </source>
</evidence>
<feature type="compositionally biased region" description="Basic and acidic residues" evidence="5">
    <location>
        <begin position="1"/>
        <end position="10"/>
    </location>
</feature>
<gene>
    <name evidence="7" type="ORF">FRACA_3610001</name>
</gene>
<dbReference type="InterPro" id="IPR001647">
    <property type="entry name" value="HTH_TetR"/>
</dbReference>
<organism evidence="7 8">
    <name type="scientific">Frankia canadensis</name>
    <dbReference type="NCBI Taxonomy" id="1836972"/>
    <lineage>
        <taxon>Bacteria</taxon>
        <taxon>Bacillati</taxon>
        <taxon>Actinomycetota</taxon>
        <taxon>Actinomycetes</taxon>
        <taxon>Frankiales</taxon>
        <taxon>Frankiaceae</taxon>
        <taxon>Frankia</taxon>
    </lineage>
</organism>
<keyword evidence="1" id="KW-0805">Transcription regulation</keyword>
<evidence type="ECO:0000256" key="3">
    <source>
        <dbReference type="ARBA" id="ARBA00023163"/>
    </source>
</evidence>
<keyword evidence="8" id="KW-1185">Reference proteome</keyword>
<evidence type="ECO:0000256" key="1">
    <source>
        <dbReference type="ARBA" id="ARBA00023015"/>
    </source>
</evidence>
<evidence type="ECO:0000256" key="5">
    <source>
        <dbReference type="SAM" id="MobiDB-lite"/>
    </source>
</evidence>
<protein>
    <submittedName>
        <fullName evidence="7">Putative TetR family transcriptional regulator</fullName>
    </submittedName>
</protein>
<dbReference type="PROSITE" id="PS50977">
    <property type="entry name" value="HTH_TETR_2"/>
    <property type="match status" value="1"/>
</dbReference>
<reference evidence="7 8" key="1">
    <citation type="submission" date="2017-06" db="EMBL/GenBank/DDBJ databases">
        <authorList>
            <person name="Kim H.J."/>
            <person name="Triplett B.A."/>
        </authorList>
    </citation>
    <scope>NUCLEOTIDE SEQUENCE [LARGE SCALE GENOMIC DNA]</scope>
    <source>
        <strain evidence="7">FRACA_ARgP5</strain>
    </source>
</reference>
<dbReference type="InterPro" id="IPR036271">
    <property type="entry name" value="Tet_transcr_reg_TetR-rel_C_sf"/>
</dbReference>
<dbReference type="Gene3D" id="1.10.10.60">
    <property type="entry name" value="Homeodomain-like"/>
    <property type="match status" value="1"/>
</dbReference>
<dbReference type="AlphaFoldDB" id="A0A2I2KVL0"/>
<evidence type="ECO:0000313" key="7">
    <source>
        <dbReference type="EMBL" id="SNQ49688.1"/>
    </source>
</evidence>
<keyword evidence="3" id="KW-0804">Transcription</keyword>
<proteinExistence type="predicted"/>
<dbReference type="Gene3D" id="1.10.357.10">
    <property type="entry name" value="Tetracycline Repressor, domain 2"/>
    <property type="match status" value="1"/>
</dbReference>
<dbReference type="PANTHER" id="PTHR30055:SF234">
    <property type="entry name" value="HTH-TYPE TRANSCRIPTIONAL REGULATOR BETI"/>
    <property type="match status" value="1"/>
</dbReference>